<dbReference type="Gene3D" id="1.10.150.220">
    <property type="entry name" value="CPI-17"/>
    <property type="match status" value="1"/>
</dbReference>
<organism evidence="5 6">
    <name type="scientific">Oreochromis aureus</name>
    <name type="common">Israeli tilapia</name>
    <name type="synonym">Chromis aureus</name>
    <dbReference type="NCBI Taxonomy" id="47969"/>
    <lineage>
        <taxon>Eukaryota</taxon>
        <taxon>Metazoa</taxon>
        <taxon>Chordata</taxon>
        <taxon>Craniata</taxon>
        <taxon>Vertebrata</taxon>
        <taxon>Euteleostomi</taxon>
        <taxon>Actinopterygii</taxon>
        <taxon>Neopterygii</taxon>
        <taxon>Teleostei</taxon>
        <taxon>Neoteleostei</taxon>
        <taxon>Acanthomorphata</taxon>
        <taxon>Ovalentaria</taxon>
        <taxon>Cichlomorphae</taxon>
        <taxon>Cichliformes</taxon>
        <taxon>Cichlidae</taxon>
        <taxon>African cichlids</taxon>
        <taxon>Pseudocrenilabrinae</taxon>
        <taxon>Oreochromini</taxon>
        <taxon>Oreochromis</taxon>
    </lineage>
</organism>
<reference evidence="6" key="1">
    <citation type="submission" date="2020-03" db="EMBL/GenBank/DDBJ databases">
        <title>Evolution of repeat sequences and sex chromosomes of tilapia species revealed by chromosome-level genomes.</title>
        <authorList>
            <person name="Xu L."/>
            <person name="Tao W."/>
            <person name="Wang D."/>
            <person name="Zhou Q."/>
        </authorList>
    </citation>
    <scope>NUCLEOTIDE SEQUENCE [LARGE SCALE GENOMIC DNA]</scope>
    <source>
        <strain evidence="6">Israel</strain>
    </source>
</reference>
<evidence type="ECO:0000313" key="5">
    <source>
        <dbReference type="Ensembl" id="ENSOABP00000065469.1"/>
    </source>
</evidence>
<dbReference type="PANTHER" id="PTHR16188:SF4">
    <property type="entry name" value="PROTEIN PHOSPHATASE 1 REGULATORY SUBUNIT 14A"/>
    <property type="match status" value="1"/>
</dbReference>
<dbReference type="InterPro" id="IPR008025">
    <property type="entry name" value="CPI-17"/>
</dbReference>
<evidence type="ECO:0000256" key="1">
    <source>
        <dbReference type="ARBA" id="ARBA00005483"/>
    </source>
</evidence>
<feature type="compositionally biased region" description="Basic and acidic residues" evidence="4">
    <location>
        <begin position="133"/>
        <end position="148"/>
    </location>
</feature>
<dbReference type="Pfam" id="PF05361">
    <property type="entry name" value="PP1_inhibitor"/>
    <property type="match status" value="1"/>
</dbReference>
<dbReference type="InterPro" id="IPR036658">
    <property type="entry name" value="CPI-17_sf"/>
</dbReference>
<dbReference type="Proteomes" id="UP000472276">
    <property type="component" value="Unassembled WGS sequence"/>
</dbReference>
<dbReference type="GO" id="GO:0005737">
    <property type="term" value="C:cytoplasm"/>
    <property type="evidence" value="ECO:0007669"/>
    <property type="project" value="InterPro"/>
</dbReference>
<evidence type="ECO:0000256" key="4">
    <source>
        <dbReference type="SAM" id="MobiDB-lite"/>
    </source>
</evidence>
<sequence>MAENRVGRQVNKVCGNPSPCRAGGGRDPGQSPQRRRALVTVTYNRDELQRRLEVDRPRDGRKQKKGISYTTTMIQEEDMPEEVNIDELLDLKTDEERTHRLQITLRGRRPRESQASWRRLALLPGKASVPRAARSDPELDKQQEMDEF</sequence>
<feature type="region of interest" description="Disordered" evidence="4">
    <location>
        <begin position="1"/>
        <end position="35"/>
    </location>
</feature>
<evidence type="ECO:0000256" key="2">
    <source>
        <dbReference type="ARBA" id="ARBA00022553"/>
    </source>
</evidence>
<proteinExistence type="inferred from homology"/>
<dbReference type="Ensembl" id="ENSOABT00000062925.1">
    <property type="protein sequence ID" value="ENSOABP00000065469.1"/>
    <property type="gene ID" value="ENSOABG00000025975.1"/>
</dbReference>
<reference evidence="5" key="3">
    <citation type="submission" date="2025-09" db="UniProtKB">
        <authorList>
            <consortium name="Ensembl"/>
        </authorList>
    </citation>
    <scope>IDENTIFICATION</scope>
</reference>
<keyword evidence="2" id="KW-0597">Phosphoprotein</keyword>
<dbReference type="PANTHER" id="PTHR16188">
    <property type="entry name" value="PROTEIN PHOSPHATASE 1 INHIBITOR POTENTIATED BY PROTEIN KINASE C"/>
    <property type="match status" value="1"/>
</dbReference>
<feature type="region of interest" description="Disordered" evidence="4">
    <location>
        <begin position="122"/>
        <end position="148"/>
    </location>
</feature>
<evidence type="ECO:0000313" key="6">
    <source>
        <dbReference type="Proteomes" id="UP000472276"/>
    </source>
</evidence>
<dbReference type="SUPFAM" id="SSF81790">
    <property type="entry name" value="Myosin phosphatase inhibitor 17kDa protein, CPI-17"/>
    <property type="match status" value="1"/>
</dbReference>
<keyword evidence="3" id="KW-0650">Protein phosphatase inhibitor</keyword>
<reference evidence="5" key="2">
    <citation type="submission" date="2025-08" db="UniProtKB">
        <authorList>
            <consortium name="Ensembl"/>
        </authorList>
    </citation>
    <scope>IDENTIFICATION</scope>
</reference>
<comment type="similarity">
    <text evidence="1">Belongs to the PP1 inhibitor family.</text>
</comment>
<evidence type="ECO:0000256" key="3">
    <source>
        <dbReference type="ARBA" id="ARBA00023272"/>
    </source>
</evidence>
<dbReference type="GO" id="GO:0004865">
    <property type="term" value="F:protein serine/threonine phosphatase inhibitor activity"/>
    <property type="evidence" value="ECO:0007669"/>
    <property type="project" value="TreeGrafter"/>
</dbReference>
<dbReference type="AlphaFoldDB" id="A0AAZ1XCW5"/>
<name>A0AAZ1XCW5_OREAU</name>
<accession>A0AAZ1XCW5</accession>
<keyword evidence="6" id="KW-1185">Reference proteome</keyword>
<protein>
    <submittedName>
        <fullName evidence="5">Uncharacterized protein</fullName>
    </submittedName>
</protein>